<sequence length="1652" mass="168282">MPFPSDSQYVPLSLTALPSAGEAGSANPAYVDVVGTPSSPAAYYGYDGINVYFRIRLKGDPRFKSVFRNAYWGVLFDTDGLLSAYEWLLRVNGTDHSVELVRNNASRGTGIAALAAIANGTSAAGSRTAIVNFDIARAKPADDRPGLRGDYFIDFYVNAGVLFGELGLGAASPLRLLFFSAETENGAGSDLPVSGTGALSNEVAISGGNVRAELSVAQTLNGAPFPQDLPAGPQLALSGTIQVANTGRSAATALFANTLFQIDRTLVSFTIDSVSAGSATFTSSNLTLSWTVGNLEPGSTAELRYTAQVIFAGAGNRIFNTTRVRGVDSFTGNQLAELLDIRSVNIVQVRLAGLSGRIQSRATGMSVPGAQIELISGGRTTAGAASNGSGYYSFTGIVPGSYALTVSAPLFQTATADVTLANGEVAMRNVQLVPLPSGLQGTVTASDTGQPIAGVSVQLSDVVEVTAAGATSDASGLYRLTDVTPGTYRVSFSAPGFQHNDQPVTLEPGAVRTLNVALAPNPGTVSGTISDTFGNPVAGALAEALDDRINLIALTNADDFGVYAISSLSPASDYRLRVTAPNYATALLGFSVAAGRVTTVDVALAPLPGSIAGSVTDSSTGGPIEDACVRVYNSAGLTIQTARTDGNGRYEVGSLAPGAYNVLFNDTGYANRTVGAFVRANEQTTLDVALDLLSGSLEGAVRSSGAGGEPIPDALVRVYANNLVVARASTDENGRYSVTSLAPRSYILTARATGFGGQTLGAVIVAAATATVDFSLQPEPGSLVGTLTDTNGNPVPGAAVALMNDLAGGPAVVARVVSGDDGAYSVDDLEPGNYAICVTAEGYRNAVAGVIIRPGRESNQSFVLLAAPGSLSGTITDTLGVPLAGAEVEIRQSAIGGTSVSSQFADAAGRFIVDNLMPGSYTLFASLVGYRTNTIIATVRAGAVTEVGIMLAALPGAIEGRITDETTGAPLPGAFARALNQTGLQPATAVSDSEGRYRMDGLVPGNYTVVAQARFYQSRSIGAIVEADATTPIDLALAELPGSIAGTVSLPLPGVLIELYNRANLPLSSTYTDSAGRFRFDNLQVGSYVLTGSFADYTLDTAGVTVRPEQESEVLLTLTPNPAAVSGRVVDPAGSPLAGASVRLIDPGETPRAVGQTDAEGRFAVGGLPVGVLIAVVSAPGYSTVTVSLRLSPGLMVEGLLFTLQPNPGGITGTIRDADTGEAIAGAAVEARQSDASGVAIAVVATSPSGNYMFEGLRPGTYAIVVSAAEYVTASIGAIVASGETTDGSLTLEKQAGGIEGSITVRGSERLAGASIFIRVFTSGGTLVVTLFAGDDGRFEAGGLKPGVYSVTVSAIDYEATAQTAVVLPGQVKRLAFELIPSRAALLGRVVDEATGTGIDGALIKVNRRERLPLLTAVSDAAGEFAITSLPIGVFTLTASAQGFGAVSVGFATKAGQTERVTLRLASLPGTVFGFVSRFDNGANLPGAEIRLYNGAGVLVATVLSDSDGSYAYGLLKPGEHTAVAAADGFASANGGFVAAAGQSTRFSFSLQPLPGTLSGRVARSEDGASLAGALVALRLFNNFGEILAQTSTAADGGYALEGLAAANYTVVVSLEGYVGQQTSVYVGPGGSVSLNVALARGLRRRGLRCDG</sequence>
<dbReference type="SUPFAM" id="SSF49452">
    <property type="entry name" value="Starch-binding domain-like"/>
    <property type="match status" value="10"/>
</dbReference>
<dbReference type="InterPro" id="IPR001434">
    <property type="entry name" value="OmcB-like_DUF11"/>
</dbReference>
<name>A0ABW2FBY8_9BACL</name>
<comment type="caution">
    <text evidence="5">The sequence shown here is derived from an EMBL/GenBank/DDBJ whole genome shotgun (WGS) entry which is preliminary data.</text>
</comment>
<proteinExistence type="inferred from homology"/>
<accession>A0ABW2FBY8</accession>
<comment type="similarity">
    <text evidence="1">Belongs to the serine-aspartate repeat-containing protein (SDr) family.</text>
</comment>
<keyword evidence="2" id="KW-0964">Secreted</keyword>
<evidence type="ECO:0000256" key="1">
    <source>
        <dbReference type="ARBA" id="ARBA00007257"/>
    </source>
</evidence>
<organism evidence="5 6">
    <name type="scientific">Cohnella cellulosilytica</name>
    <dbReference type="NCBI Taxonomy" id="986710"/>
    <lineage>
        <taxon>Bacteria</taxon>
        <taxon>Bacillati</taxon>
        <taxon>Bacillota</taxon>
        <taxon>Bacilli</taxon>
        <taxon>Bacillales</taxon>
        <taxon>Paenibacillaceae</taxon>
        <taxon>Cohnella</taxon>
    </lineage>
</organism>
<dbReference type="Proteomes" id="UP001596378">
    <property type="component" value="Unassembled WGS sequence"/>
</dbReference>
<dbReference type="InterPro" id="IPR013784">
    <property type="entry name" value="Carb-bd-like_fold"/>
</dbReference>
<dbReference type="Pfam" id="PF01345">
    <property type="entry name" value="DUF11"/>
    <property type="match status" value="1"/>
</dbReference>
<keyword evidence="3" id="KW-0732">Signal</keyword>
<protein>
    <submittedName>
        <fullName evidence="5">Carboxypeptidase regulatory-like domain-containing protein</fullName>
    </submittedName>
</protein>
<feature type="domain" description="DUF11" evidence="4">
    <location>
        <begin position="240"/>
        <end position="334"/>
    </location>
</feature>
<dbReference type="EMBL" id="JBHTAI010000007">
    <property type="protein sequence ID" value="MFC7149504.1"/>
    <property type="molecule type" value="Genomic_DNA"/>
</dbReference>
<dbReference type="PANTHER" id="PTHR36108:SF13">
    <property type="entry name" value="COLOSSIN-B-RELATED"/>
    <property type="match status" value="1"/>
</dbReference>
<evidence type="ECO:0000313" key="5">
    <source>
        <dbReference type="EMBL" id="MFC7149504.1"/>
    </source>
</evidence>
<reference evidence="6" key="1">
    <citation type="journal article" date="2019" name="Int. J. Syst. Evol. Microbiol.">
        <title>The Global Catalogue of Microorganisms (GCM) 10K type strain sequencing project: providing services to taxonomists for standard genome sequencing and annotation.</title>
        <authorList>
            <consortium name="The Broad Institute Genomics Platform"/>
            <consortium name="The Broad Institute Genome Sequencing Center for Infectious Disease"/>
            <person name="Wu L."/>
            <person name="Ma J."/>
        </authorList>
    </citation>
    <scope>NUCLEOTIDE SEQUENCE [LARGE SCALE GENOMIC DNA]</scope>
    <source>
        <strain evidence="6">KCTC 12907</strain>
    </source>
</reference>
<evidence type="ECO:0000256" key="2">
    <source>
        <dbReference type="ARBA" id="ARBA00022525"/>
    </source>
</evidence>
<evidence type="ECO:0000256" key="3">
    <source>
        <dbReference type="ARBA" id="ARBA00022729"/>
    </source>
</evidence>
<dbReference type="Gene3D" id="2.60.40.1120">
    <property type="entry name" value="Carboxypeptidase-like, regulatory domain"/>
    <property type="match status" value="15"/>
</dbReference>
<evidence type="ECO:0000313" key="6">
    <source>
        <dbReference type="Proteomes" id="UP001596378"/>
    </source>
</evidence>
<gene>
    <name evidence="5" type="ORF">ACFQMJ_13285</name>
</gene>
<keyword evidence="6" id="KW-1185">Reference proteome</keyword>
<dbReference type="SUPFAM" id="SSF49464">
    <property type="entry name" value="Carboxypeptidase regulatory domain-like"/>
    <property type="match status" value="4"/>
</dbReference>
<dbReference type="Pfam" id="PF13620">
    <property type="entry name" value="CarboxypepD_reg"/>
    <property type="match status" value="15"/>
</dbReference>
<evidence type="ECO:0000259" key="4">
    <source>
        <dbReference type="Pfam" id="PF01345"/>
    </source>
</evidence>
<dbReference type="InterPro" id="IPR008969">
    <property type="entry name" value="CarboxyPept-like_regulatory"/>
</dbReference>
<dbReference type="RefSeq" id="WP_378051452.1">
    <property type="nucleotide sequence ID" value="NZ_JBHMDN010000034.1"/>
</dbReference>
<dbReference type="PANTHER" id="PTHR36108">
    <property type="entry name" value="COLOSSIN-B-RELATED"/>
    <property type="match status" value="1"/>
</dbReference>
<dbReference type="SUPFAM" id="SSF49478">
    <property type="entry name" value="Cna protein B-type domain"/>
    <property type="match status" value="1"/>
</dbReference>